<dbReference type="Proteomes" id="UP000321947">
    <property type="component" value="Unassembled WGS sequence"/>
</dbReference>
<dbReference type="EMBL" id="SSTD01010919">
    <property type="protein sequence ID" value="TYK11093.1"/>
    <property type="molecule type" value="Genomic_DNA"/>
</dbReference>
<name>A0A5D3CGS3_CUCMM</name>
<comment type="caution">
    <text evidence="1">The sequence shown here is derived from an EMBL/GenBank/DDBJ whole genome shotgun (WGS) entry which is preliminary data.</text>
</comment>
<organism evidence="1 2">
    <name type="scientific">Cucumis melo var. makuwa</name>
    <name type="common">Oriental melon</name>
    <dbReference type="NCBI Taxonomy" id="1194695"/>
    <lineage>
        <taxon>Eukaryota</taxon>
        <taxon>Viridiplantae</taxon>
        <taxon>Streptophyta</taxon>
        <taxon>Embryophyta</taxon>
        <taxon>Tracheophyta</taxon>
        <taxon>Spermatophyta</taxon>
        <taxon>Magnoliopsida</taxon>
        <taxon>eudicotyledons</taxon>
        <taxon>Gunneridae</taxon>
        <taxon>Pentapetalae</taxon>
        <taxon>rosids</taxon>
        <taxon>fabids</taxon>
        <taxon>Cucurbitales</taxon>
        <taxon>Cucurbitaceae</taxon>
        <taxon>Benincaseae</taxon>
        <taxon>Cucumis</taxon>
    </lineage>
</organism>
<gene>
    <name evidence="1" type="ORF">E5676_scaffold73G00850</name>
</gene>
<protein>
    <submittedName>
        <fullName evidence="1">Uncharacterized protein</fullName>
    </submittedName>
</protein>
<proteinExistence type="predicted"/>
<evidence type="ECO:0000313" key="1">
    <source>
        <dbReference type="EMBL" id="TYK11093.1"/>
    </source>
</evidence>
<dbReference type="AlphaFoldDB" id="A0A5D3CGS3"/>
<reference evidence="1 2" key="1">
    <citation type="submission" date="2019-08" db="EMBL/GenBank/DDBJ databases">
        <title>Draft genome sequences of two oriental melons (Cucumis melo L. var makuwa).</title>
        <authorList>
            <person name="Kwon S.-Y."/>
        </authorList>
    </citation>
    <scope>NUCLEOTIDE SEQUENCE [LARGE SCALE GENOMIC DNA]</scope>
    <source>
        <strain evidence="2">cv. Chang Bougi</strain>
        <tissue evidence="1">Leaf</tissue>
    </source>
</reference>
<sequence>MEFLLLKAYSSTSLLGKRDFTVRIRVSKSLVRRDRQSGIDIDMIRVIRRDRSQPDCLSVSSRYTTDQFILGVPLGSLKTSYVPSRSHVVRVREHASSWAEAEVRAKASW</sequence>
<accession>A0A5D3CGS3</accession>
<evidence type="ECO:0000313" key="2">
    <source>
        <dbReference type="Proteomes" id="UP000321947"/>
    </source>
</evidence>